<evidence type="ECO:0000313" key="2">
    <source>
        <dbReference type="EMBL" id="RNI21343.1"/>
    </source>
</evidence>
<comment type="caution">
    <text evidence="2">The sequence shown here is derived from an EMBL/GenBank/DDBJ whole genome shotgun (WGS) entry which is preliminary data.</text>
</comment>
<accession>A0A3M9M8Z0</accession>
<evidence type="ECO:0000256" key="1">
    <source>
        <dbReference type="SAM" id="MobiDB-lite"/>
    </source>
</evidence>
<organism evidence="2 3">
    <name type="scientific">Flexivirga caeni</name>
    <dbReference type="NCBI Taxonomy" id="2294115"/>
    <lineage>
        <taxon>Bacteria</taxon>
        <taxon>Bacillati</taxon>
        <taxon>Actinomycetota</taxon>
        <taxon>Actinomycetes</taxon>
        <taxon>Micrococcales</taxon>
        <taxon>Dermacoccaceae</taxon>
        <taxon>Flexivirga</taxon>
    </lineage>
</organism>
<sequence>MQSSKGDQIETIRGTGSTEVSRTIQLRADQRRGATVVFTPSTPGRFQVLVDGTPQRLGYLDDKGRPAYDPDLFGPETRGTWYDFFPDSGVAIFGPPPIYGPEPGATARITIRAVDTTGPWTAKLYWSKK</sequence>
<feature type="region of interest" description="Disordered" evidence="1">
    <location>
        <begin position="1"/>
        <end position="21"/>
    </location>
</feature>
<name>A0A3M9M8Z0_9MICO</name>
<protein>
    <submittedName>
        <fullName evidence="2">Uncharacterized protein</fullName>
    </submittedName>
</protein>
<gene>
    <name evidence="2" type="ORF">EFY87_11715</name>
</gene>
<dbReference type="EMBL" id="RJJQ01000011">
    <property type="protein sequence ID" value="RNI21343.1"/>
    <property type="molecule type" value="Genomic_DNA"/>
</dbReference>
<keyword evidence="3" id="KW-1185">Reference proteome</keyword>
<dbReference type="OrthoDB" id="4568714at2"/>
<proteinExistence type="predicted"/>
<dbReference type="RefSeq" id="WP_123271659.1">
    <property type="nucleotide sequence ID" value="NZ_RJJQ01000011.1"/>
</dbReference>
<reference evidence="2 3" key="1">
    <citation type="submission" date="2018-11" db="EMBL/GenBank/DDBJ databases">
        <title>Draft genome of Simplicispira Flexivirga sp. BO-16.</title>
        <authorList>
            <person name="Im W.T."/>
        </authorList>
    </citation>
    <scope>NUCLEOTIDE SEQUENCE [LARGE SCALE GENOMIC DNA]</scope>
    <source>
        <strain evidence="2 3">BO-16</strain>
    </source>
</reference>
<dbReference type="Proteomes" id="UP000271678">
    <property type="component" value="Unassembled WGS sequence"/>
</dbReference>
<evidence type="ECO:0000313" key="3">
    <source>
        <dbReference type="Proteomes" id="UP000271678"/>
    </source>
</evidence>
<dbReference type="AlphaFoldDB" id="A0A3M9M8Z0"/>